<dbReference type="PANTHER" id="PTHR43283:SF7">
    <property type="entry name" value="BETA-LACTAMASE-RELATED DOMAIN-CONTAINING PROTEIN"/>
    <property type="match status" value="1"/>
</dbReference>
<dbReference type="InterPro" id="IPR001466">
    <property type="entry name" value="Beta-lactam-related"/>
</dbReference>
<dbReference type="InterPro" id="IPR012338">
    <property type="entry name" value="Beta-lactam/transpept-like"/>
</dbReference>
<keyword evidence="3" id="KW-1185">Reference proteome</keyword>
<dbReference type="SUPFAM" id="SSF56601">
    <property type="entry name" value="beta-lactamase/transpeptidase-like"/>
    <property type="match status" value="1"/>
</dbReference>
<dbReference type="Gene3D" id="3.40.710.10">
    <property type="entry name" value="DD-peptidase/beta-lactamase superfamily"/>
    <property type="match status" value="1"/>
</dbReference>
<feature type="domain" description="Beta-lactamase-related" evidence="1">
    <location>
        <begin position="21"/>
        <end position="268"/>
    </location>
</feature>
<dbReference type="Pfam" id="PF00144">
    <property type="entry name" value="Beta-lactamase"/>
    <property type="match status" value="1"/>
</dbReference>
<accession>A0ABN3FWI6</accession>
<evidence type="ECO:0000313" key="3">
    <source>
        <dbReference type="Proteomes" id="UP001501444"/>
    </source>
</evidence>
<evidence type="ECO:0000313" key="2">
    <source>
        <dbReference type="EMBL" id="GAA2338515.1"/>
    </source>
</evidence>
<organism evidence="2 3">
    <name type="scientific">Dactylosporangium salmoneum</name>
    <dbReference type="NCBI Taxonomy" id="53361"/>
    <lineage>
        <taxon>Bacteria</taxon>
        <taxon>Bacillati</taxon>
        <taxon>Actinomycetota</taxon>
        <taxon>Actinomycetes</taxon>
        <taxon>Micromonosporales</taxon>
        <taxon>Micromonosporaceae</taxon>
        <taxon>Dactylosporangium</taxon>
    </lineage>
</organism>
<evidence type="ECO:0000259" key="1">
    <source>
        <dbReference type="Pfam" id="PF00144"/>
    </source>
</evidence>
<dbReference type="EMBL" id="BAAARV010000018">
    <property type="protein sequence ID" value="GAA2338515.1"/>
    <property type="molecule type" value="Genomic_DNA"/>
</dbReference>
<dbReference type="Proteomes" id="UP001501444">
    <property type="component" value="Unassembled WGS sequence"/>
</dbReference>
<sequence>MSVRSFVEAAGRDIDALHGMVLLRGGETVAEGYWRPYRKDAPHQLFSLSKSFTSTAVGFAVAEGLVGLDDPVAGYFGGHGDPRLLVRHLLTMTTGHVEDTMSPMSRGEDWAAGFLDLPVEREPGTHFVYNTGATYMAAAIVQRVTGRRLVDYLRPRLFDPLGFGEVTWEQCPAGLDVGGFGMSARTTEIARFGQLYLRDERGILPDGWAEQATRAQVDNRAAAQNPDWQEGYGFQFWRGRHGTFRGDGAFGQFCVVMPEQDTVLALTSGTADLAAVLDLVWEHLLGELEPVDLPDLAMPGVQGEPAREELGTFVVARPRRSRPGDWRPSYEQPPTIRSITFGPERVSIVDETGTHEHVCRPGEWHGDGWRASTGAWTGPGEYTFKVAHTDGPFVRTYRCHFDGDAVTVTPGDNVSFGPTGYPPVHATRD</sequence>
<reference evidence="2 3" key="1">
    <citation type="journal article" date="2019" name="Int. J. Syst. Evol. Microbiol.">
        <title>The Global Catalogue of Microorganisms (GCM) 10K type strain sequencing project: providing services to taxonomists for standard genome sequencing and annotation.</title>
        <authorList>
            <consortium name="The Broad Institute Genomics Platform"/>
            <consortium name="The Broad Institute Genome Sequencing Center for Infectious Disease"/>
            <person name="Wu L."/>
            <person name="Ma J."/>
        </authorList>
    </citation>
    <scope>NUCLEOTIDE SEQUENCE [LARGE SCALE GENOMIC DNA]</scope>
    <source>
        <strain evidence="2 3">JCM 3272</strain>
    </source>
</reference>
<dbReference type="RefSeq" id="WP_344612025.1">
    <property type="nucleotide sequence ID" value="NZ_BAAARV010000018.1"/>
</dbReference>
<protein>
    <recommendedName>
        <fullName evidence="1">Beta-lactamase-related domain-containing protein</fullName>
    </recommendedName>
</protein>
<comment type="caution">
    <text evidence="2">The sequence shown here is derived from an EMBL/GenBank/DDBJ whole genome shotgun (WGS) entry which is preliminary data.</text>
</comment>
<proteinExistence type="predicted"/>
<dbReference type="InterPro" id="IPR050789">
    <property type="entry name" value="Diverse_Enzym_Activities"/>
</dbReference>
<gene>
    <name evidence="2" type="ORF">GCM10010170_020210</name>
</gene>
<name>A0ABN3FWI6_9ACTN</name>
<dbReference type="PANTHER" id="PTHR43283">
    <property type="entry name" value="BETA-LACTAMASE-RELATED"/>
    <property type="match status" value="1"/>
</dbReference>